<dbReference type="EMBL" id="CAADEY010000028">
    <property type="protein sequence ID" value="VFJ50270.1"/>
    <property type="molecule type" value="Genomic_DNA"/>
</dbReference>
<proteinExistence type="predicted"/>
<name>A0A450SCY2_9GAMM</name>
<reference evidence="1" key="1">
    <citation type="submission" date="2019-02" db="EMBL/GenBank/DDBJ databases">
        <authorList>
            <person name="Gruber-Vodicka R. H."/>
            <person name="Seah K. B. B."/>
        </authorList>
    </citation>
    <scope>NUCLEOTIDE SEQUENCE</scope>
    <source>
        <strain evidence="1">BECK_DK161</strain>
    </source>
</reference>
<sequence length="151" mass="16861">MVDATRNHQRRRDKGARDRLGIDGQWRGAVPINVQDGRGAALLFPSYVHLGVAYWFLASHVIRGKGYRLFSCSRTLKRLPVLKGKTATAARVGWISETHPPSFPPGGCARLIHPTTIASANFFPDSLFLQEKSRIKNPFSAHLCELKRLRG</sequence>
<organism evidence="1">
    <name type="scientific">Candidatus Kentrum sp. DK</name>
    <dbReference type="NCBI Taxonomy" id="2126562"/>
    <lineage>
        <taxon>Bacteria</taxon>
        <taxon>Pseudomonadati</taxon>
        <taxon>Pseudomonadota</taxon>
        <taxon>Gammaproteobacteria</taxon>
        <taxon>Candidatus Kentrum</taxon>
    </lineage>
</organism>
<gene>
    <name evidence="1" type="ORF">BECKDK2373C_GA0170839_102826</name>
</gene>
<dbReference type="AlphaFoldDB" id="A0A450SCY2"/>
<accession>A0A450SCY2</accession>
<protein>
    <submittedName>
        <fullName evidence="1">Uncharacterized protein</fullName>
    </submittedName>
</protein>
<evidence type="ECO:0000313" key="1">
    <source>
        <dbReference type="EMBL" id="VFJ50270.1"/>
    </source>
</evidence>